<keyword evidence="1" id="KW-0472">Membrane</keyword>
<keyword evidence="1" id="KW-1133">Transmembrane helix</keyword>
<keyword evidence="1" id="KW-0812">Transmembrane</keyword>
<feature type="chain" id="PRO_5047382889" evidence="2">
    <location>
        <begin position="25"/>
        <end position="207"/>
    </location>
</feature>
<organism evidence="3 4">
    <name type="scientific">Haloechinothrix salitolerans</name>
    <dbReference type="NCBI Taxonomy" id="926830"/>
    <lineage>
        <taxon>Bacteria</taxon>
        <taxon>Bacillati</taxon>
        <taxon>Actinomycetota</taxon>
        <taxon>Actinomycetes</taxon>
        <taxon>Pseudonocardiales</taxon>
        <taxon>Pseudonocardiaceae</taxon>
        <taxon>Haloechinothrix</taxon>
    </lineage>
</organism>
<evidence type="ECO:0000256" key="1">
    <source>
        <dbReference type="SAM" id="Phobius"/>
    </source>
</evidence>
<feature type="transmembrane region" description="Helical" evidence="1">
    <location>
        <begin position="137"/>
        <end position="159"/>
    </location>
</feature>
<protein>
    <submittedName>
        <fullName evidence="3">Uncharacterized protein</fullName>
    </submittedName>
</protein>
<reference evidence="4" key="1">
    <citation type="journal article" date="2019" name="Int. J. Syst. Evol. Microbiol.">
        <title>The Global Catalogue of Microorganisms (GCM) 10K type strain sequencing project: providing services to taxonomists for standard genome sequencing and annotation.</title>
        <authorList>
            <consortium name="The Broad Institute Genomics Platform"/>
            <consortium name="The Broad Institute Genome Sequencing Center for Infectious Disease"/>
            <person name="Wu L."/>
            <person name="Ma J."/>
        </authorList>
    </citation>
    <scope>NUCLEOTIDE SEQUENCE [LARGE SCALE GENOMIC DNA]</scope>
    <source>
        <strain evidence="4">KCTC 32255</strain>
    </source>
</reference>
<feature type="transmembrane region" description="Helical" evidence="1">
    <location>
        <begin position="180"/>
        <end position="199"/>
    </location>
</feature>
<feature type="signal peptide" evidence="2">
    <location>
        <begin position="1"/>
        <end position="24"/>
    </location>
</feature>
<evidence type="ECO:0000313" key="4">
    <source>
        <dbReference type="Proteomes" id="UP001596337"/>
    </source>
</evidence>
<dbReference type="Proteomes" id="UP001596337">
    <property type="component" value="Unassembled WGS sequence"/>
</dbReference>
<keyword evidence="4" id="KW-1185">Reference proteome</keyword>
<sequence>MKRLIALMCSLLLITWFATGTGFADGGESTTQRTSLTSADVFELLSAVPSAVSSDLTAADEPSDALRAISTLRFHEIDLAAIDAPLRENAREWNRVVSAGLVVPSYDQLTYLYETDTEFTQAVDSLTDTVSACADTIIFVIIIAVFFWPFLVLSIVTWCDSYLPSISAWFSCTTDRTQTVITAVFAGLGLIIDACFPAASKSIIRPA</sequence>
<evidence type="ECO:0000313" key="3">
    <source>
        <dbReference type="EMBL" id="MFC6866749.1"/>
    </source>
</evidence>
<gene>
    <name evidence="3" type="ORF">ACFQGD_06275</name>
</gene>
<keyword evidence="2" id="KW-0732">Signal</keyword>
<evidence type="ECO:0000256" key="2">
    <source>
        <dbReference type="SAM" id="SignalP"/>
    </source>
</evidence>
<comment type="caution">
    <text evidence="3">The sequence shown here is derived from an EMBL/GenBank/DDBJ whole genome shotgun (WGS) entry which is preliminary data.</text>
</comment>
<name>A0ABW2BW63_9PSEU</name>
<dbReference type="EMBL" id="JBHSXX010000001">
    <property type="protein sequence ID" value="MFC6866749.1"/>
    <property type="molecule type" value="Genomic_DNA"/>
</dbReference>
<dbReference type="RefSeq" id="WP_345399512.1">
    <property type="nucleotide sequence ID" value="NZ_BAABLA010000090.1"/>
</dbReference>
<proteinExistence type="predicted"/>
<accession>A0ABW2BW63</accession>